<evidence type="ECO:0000256" key="14">
    <source>
        <dbReference type="SAM" id="MobiDB-lite"/>
    </source>
</evidence>
<dbReference type="Gene3D" id="1.10.510.10">
    <property type="entry name" value="Transferase(Phosphotransferase) domain 1"/>
    <property type="match status" value="1"/>
</dbReference>
<accession>L8GCL9</accession>
<keyword evidence="17" id="KW-1185">Reference proteome</keyword>
<dbReference type="InterPro" id="IPR011009">
    <property type="entry name" value="Kinase-like_dom_sf"/>
</dbReference>
<dbReference type="SUPFAM" id="SSF47912">
    <property type="entry name" value="Wiscott-Aldrich syndrome protein, WASP, C-terminal domain"/>
    <property type="match status" value="1"/>
</dbReference>
<dbReference type="VEuPathDB" id="AmoebaDB:ACA1_145920"/>
<protein>
    <recommendedName>
        <fullName evidence="3">non-specific serine/threonine protein kinase</fullName>
        <ecNumber evidence="3">2.7.11.1</ecNumber>
    </recommendedName>
</protein>
<evidence type="ECO:0000256" key="12">
    <source>
        <dbReference type="ARBA" id="ARBA00047899"/>
    </source>
</evidence>
<feature type="domain" description="Protein kinase" evidence="15">
    <location>
        <begin position="338"/>
        <end position="591"/>
    </location>
</feature>
<dbReference type="SMART" id="SM00220">
    <property type="entry name" value="S_TKc"/>
    <property type="match status" value="1"/>
</dbReference>
<feature type="region of interest" description="Disordered" evidence="14">
    <location>
        <begin position="1"/>
        <end position="26"/>
    </location>
</feature>
<organism evidence="16 17">
    <name type="scientific">Acanthamoeba castellanii (strain ATCC 30010 / Neff)</name>
    <dbReference type="NCBI Taxonomy" id="1257118"/>
    <lineage>
        <taxon>Eukaryota</taxon>
        <taxon>Amoebozoa</taxon>
        <taxon>Discosea</taxon>
        <taxon>Longamoebia</taxon>
        <taxon>Centramoebida</taxon>
        <taxon>Acanthamoebidae</taxon>
        <taxon>Acanthamoeba</taxon>
    </lineage>
</organism>
<evidence type="ECO:0000256" key="11">
    <source>
        <dbReference type="ARBA" id="ARBA00023212"/>
    </source>
</evidence>
<dbReference type="Gene3D" id="3.90.810.10">
    <property type="entry name" value="CRIB domain"/>
    <property type="match status" value="1"/>
</dbReference>
<gene>
    <name evidence="16" type="ORF">ACA1_145920</name>
</gene>
<keyword evidence="5" id="KW-0723">Serine/threonine-protein kinase</keyword>
<dbReference type="GO" id="GO:0005524">
    <property type="term" value="F:ATP binding"/>
    <property type="evidence" value="ECO:0007669"/>
    <property type="project" value="UniProtKB-KW"/>
</dbReference>
<feature type="compositionally biased region" description="Low complexity" evidence="14">
    <location>
        <begin position="352"/>
        <end position="361"/>
    </location>
</feature>
<dbReference type="EMBL" id="KB008171">
    <property type="protein sequence ID" value="ELR10935.1"/>
    <property type="molecule type" value="Genomic_DNA"/>
</dbReference>
<evidence type="ECO:0000256" key="8">
    <source>
        <dbReference type="ARBA" id="ARBA00022741"/>
    </source>
</evidence>
<dbReference type="AlphaFoldDB" id="L8GCL9"/>
<dbReference type="SMART" id="SM00285">
    <property type="entry name" value="PBD"/>
    <property type="match status" value="1"/>
</dbReference>
<proteinExistence type="inferred from homology"/>
<dbReference type="Proteomes" id="UP000011083">
    <property type="component" value="Unassembled WGS sequence"/>
</dbReference>
<dbReference type="SUPFAM" id="SSF56112">
    <property type="entry name" value="Protein kinase-like (PK-like)"/>
    <property type="match status" value="1"/>
</dbReference>
<evidence type="ECO:0000256" key="6">
    <source>
        <dbReference type="ARBA" id="ARBA00022553"/>
    </source>
</evidence>
<dbReference type="GO" id="GO:0007015">
    <property type="term" value="P:actin filament organization"/>
    <property type="evidence" value="ECO:0007669"/>
    <property type="project" value="InterPro"/>
</dbReference>
<dbReference type="KEGG" id="acan:ACA1_145920"/>
<dbReference type="PANTHER" id="PTHR45832:SF22">
    <property type="entry name" value="SERINE_THREONINE-PROTEIN KINASE SAMKA-RELATED"/>
    <property type="match status" value="1"/>
</dbReference>
<evidence type="ECO:0000256" key="5">
    <source>
        <dbReference type="ARBA" id="ARBA00022527"/>
    </source>
</evidence>
<dbReference type="RefSeq" id="XP_004332948.1">
    <property type="nucleotide sequence ID" value="XM_004332900.1"/>
</dbReference>
<dbReference type="CDD" id="cd01093">
    <property type="entry name" value="CRIB_PAK_like"/>
    <property type="match status" value="1"/>
</dbReference>
<dbReference type="GO" id="GO:0004674">
    <property type="term" value="F:protein serine/threonine kinase activity"/>
    <property type="evidence" value="ECO:0007669"/>
    <property type="project" value="UniProtKB-KW"/>
</dbReference>
<evidence type="ECO:0000256" key="2">
    <source>
        <dbReference type="ARBA" id="ARBA00008874"/>
    </source>
</evidence>
<keyword evidence="4" id="KW-0963">Cytoplasm</keyword>
<dbReference type="InterPro" id="IPR036936">
    <property type="entry name" value="CRIB_dom_sf"/>
</dbReference>
<comment type="catalytic activity">
    <reaction evidence="13">
        <text>L-seryl-[protein] + ATP = O-phospho-L-seryl-[protein] + ADP + H(+)</text>
        <dbReference type="Rhea" id="RHEA:17989"/>
        <dbReference type="Rhea" id="RHEA-COMP:9863"/>
        <dbReference type="Rhea" id="RHEA-COMP:11604"/>
        <dbReference type="ChEBI" id="CHEBI:15378"/>
        <dbReference type="ChEBI" id="CHEBI:29999"/>
        <dbReference type="ChEBI" id="CHEBI:30616"/>
        <dbReference type="ChEBI" id="CHEBI:83421"/>
        <dbReference type="ChEBI" id="CHEBI:456216"/>
        <dbReference type="EC" id="2.7.11.1"/>
    </reaction>
</comment>
<evidence type="ECO:0000313" key="17">
    <source>
        <dbReference type="Proteomes" id="UP000011083"/>
    </source>
</evidence>
<dbReference type="Pfam" id="PF00069">
    <property type="entry name" value="Pkinase"/>
    <property type="match status" value="1"/>
</dbReference>
<keyword evidence="9 16" id="KW-0418">Kinase</keyword>
<dbReference type="STRING" id="1257118.L8GCL9"/>
<evidence type="ECO:0000256" key="4">
    <source>
        <dbReference type="ARBA" id="ARBA00022490"/>
    </source>
</evidence>
<dbReference type="OMA" id="DNMRSQN"/>
<feature type="compositionally biased region" description="Basic and acidic residues" evidence="14">
    <location>
        <begin position="322"/>
        <end position="335"/>
    </location>
</feature>
<feature type="compositionally biased region" description="Acidic residues" evidence="14">
    <location>
        <begin position="306"/>
        <end position="321"/>
    </location>
</feature>
<evidence type="ECO:0000313" key="16">
    <source>
        <dbReference type="EMBL" id="ELR10935.1"/>
    </source>
</evidence>
<dbReference type="InterPro" id="IPR033923">
    <property type="entry name" value="PAK_BD"/>
</dbReference>
<evidence type="ECO:0000256" key="1">
    <source>
        <dbReference type="ARBA" id="ARBA00004245"/>
    </source>
</evidence>
<evidence type="ECO:0000256" key="10">
    <source>
        <dbReference type="ARBA" id="ARBA00022840"/>
    </source>
</evidence>
<feature type="compositionally biased region" description="Basic residues" evidence="14">
    <location>
        <begin position="249"/>
        <end position="261"/>
    </location>
</feature>
<keyword evidence="8" id="KW-0547">Nucleotide-binding</keyword>
<dbReference type="InterPro" id="IPR000719">
    <property type="entry name" value="Prot_kinase_dom"/>
</dbReference>
<keyword evidence="10" id="KW-0067">ATP-binding</keyword>
<dbReference type="InterPro" id="IPR000095">
    <property type="entry name" value="CRIB_dom"/>
</dbReference>
<dbReference type="PROSITE" id="PS50011">
    <property type="entry name" value="PROTEIN_KINASE_DOM"/>
    <property type="match status" value="1"/>
</dbReference>
<keyword evidence="7" id="KW-0808">Transferase</keyword>
<sequence length="626" mass="68022">MKLGTWRISKNAKKEKEKDTISISGPDTSSFRRGIHVVDSQGILTGVPDVWKDDTAQPCETTSTEGLSPAIQPSRANKELLKSAGPTVGLPFKVRHHVHVNFDSEMGFQGLPPEWTTLLNAAGISGEEQMNHPQQVREVLEFHERHFGGGAAVGGIGSSRKQELYADAASIGTTTTTTSTTSSTPSAFPKSAPTSPRIAHPEADSAIGGKKNENESESDAGGLGSSQSQIVRPTCGVGASPNAFERRVTVSHKHTRHRRSRSATSGFHRFRNEVAANTRPESKDRTSTSPGDLQAVIRKSKQQEQEAAEEAQEAAEEAEASEAEHKGQEEKLPADHHHHQQQWKQRGTSGEAATAAAAAPAWPQAMPHFTDLVKIGEGSSGLVAIKVISNVSQANLSTLENEIAMMSTSQHNNVVGYVGAYMKNNALWVIMEVSPECCHMDGGSLTEVISICKMTEPQIAAVCKEVLRALLYIHGMKRLHRDIKSDNILLKMDGKLTEEVTKRNSVVGTPYWMAPELIRGFDYSFGVDIWSLGIAAIEMAEGEPPYLEYPPLRLKEPEKWSNTFKDFMQRCLEVEVSARASAEELLKHPFLRMACPLKNLVPLIAKAKEVTQGLYAAASAAGTTPA</sequence>
<dbReference type="PANTHER" id="PTHR45832">
    <property type="entry name" value="SERINE/THREONINE-PROTEIN KINASE SAMKA-RELATED-RELATED"/>
    <property type="match status" value="1"/>
</dbReference>
<evidence type="ECO:0000256" key="9">
    <source>
        <dbReference type="ARBA" id="ARBA00022777"/>
    </source>
</evidence>
<dbReference type="InterPro" id="IPR011026">
    <property type="entry name" value="WAS_C"/>
</dbReference>
<comment type="subcellular location">
    <subcellularLocation>
        <location evidence="1">Cytoplasm</location>
        <location evidence="1">Cytoskeleton</location>
    </subcellularLocation>
</comment>
<keyword evidence="6" id="KW-0597">Phosphoprotein</keyword>
<comment type="catalytic activity">
    <reaction evidence="12">
        <text>L-threonyl-[protein] + ATP = O-phospho-L-threonyl-[protein] + ADP + H(+)</text>
        <dbReference type="Rhea" id="RHEA:46608"/>
        <dbReference type="Rhea" id="RHEA-COMP:11060"/>
        <dbReference type="Rhea" id="RHEA-COMP:11605"/>
        <dbReference type="ChEBI" id="CHEBI:15378"/>
        <dbReference type="ChEBI" id="CHEBI:30013"/>
        <dbReference type="ChEBI" id="CHEBI:30616"/>
        <dbReference type="ChEBI" id="CHEBI:61977"/>
        <dbReference type="ChEBI" id="CHEBI:456216"/>
        <dbReference type="EC" id="2.7.11.1"/>
    </reaction>
</comment>
<name>L8GCL9_ACACF</name>
<evidence type="ECO:0000259" key="15">
    <source>
        <dbReference type="PROSITE" id="PS50011"/>
    </source>
</evidence>
<reference evidence="16 17" key="1">
    <citation type="journal article" date="2013" name="Genome Biol.">
        <title>Genome of Acanthamoeba castellanii highlights extensive lateral gene transfer and early evolution of tyrosine kinase signaling.</title>
        <authorList>
            <person name="Clarke M."/>
            <person name="Lohan A.J."/>
            <person name="Liu B."/>
            <person name="Lagkouvardos I."/>
            <person name="Roy S."/>
            <person name="Zafar N."/>
            <person name="Bertelli C."/>
            <person name="Schilde C."/>
            <person name="Kianianmomeni A."/>
            <person name="Burglin T.R."/>
            <person name="Frech C."/>
            <person name="Turcotte B."/>
            <person name="Kopec K.O."/>
            <person name="Synnott J.M."/>
            <person name="Choo C."/>
            <person name="Paponov I."/>
            <person name="Finkler A."/>
            <person name="Soon Heng Tan C."/>
            <person name="Hutchins A.P."/>
            <person name="Weinmeier T."/>
            <person name="Rattei T."/>
            <person name="Chu J.S."/>
            <person name="Gimenez G."/>
            <person name="Irimia M."/>
            <person name="Rigden D.J."/>
            <person name="Fitzpatrick D.A."/>
            <person name="Lorenzo-Morales J."/>
            <person name="Bateman A."/>
            <person name="Chiu C.H."/>
            <person name="Tang P."/>
            <person name="Hegemann P."/>
            <person name="Fromm H."/>
            <person name="Raoult D."/>
            <person name="Greub G."/>
            <person name="Miranda-Saavedra D."/>
            <person name="Chen N."/>
            <person name="Nash P."/>
            <person name="Ginger M.L."/>
            <person name="Horn M."/>
            <person name="Schaap P."/>
            <person name="Caler L."/>
            <person name="Loftus B."/>
        </authorList>
    </citation>
    <scope>NUCLEOTIDE SEQUENCE [LARGE SCALE GENOMIC DNA]</scope>
    <source>
        <strain evidence="16 17">Neff</strain>
    </source>
</reference>
<evidence type="ECO:0000256" key="13">
    <source>
        <dbReference type="ARBA" id="ARBA00048679"/>
    </source>
</evidence>
<comment type="similarity">
    <text evidence="2">Belongs to the protein kinase superfamily. STE Ser/Thr protein kinase family. STE20 subfamily.</text>
</comment>
<feature type="compositionally biased region" description="Low complexity" evidence="14">
    <location>
        <begin position="174"/>
        <end position="196"/>
    </location>
</feature>
<evidence type="ECO:0000256" key="7">
    <source>
        <dbReference type="ARBA" id="ARBA00022679"/>
    </source>
</evidence>
<dbReference type="GO" id="GO:0005856">
    <property type="term" value="C:cytoskeleton"/>
    <property type="evidence" value="ECO:0007669"/>
    <property type="project" value="UniProtKB-SubCell"/>
</dbReference>
<dbReference type="EC" id="2.7.11.1" evidence="3"/>
<dbReference type="InterPro" id="IPR051931">
    <property type="entry name" value="PAK3-like"/>
</dbReference>
<feature type="region of interest" description="Disordered" evidence="14">
    <location>
        <begin position="174"/>
        <end position="361"/>
    </location>
</feature>
<dbReference type="Pfam" id="PF00786">
    <property type="entry name" value="PBD"/>
    <property type="match status" value="1"/>
</dbReference>
<keyword evidence="11" id="KW-0206">Cytoskeleton</keyword>
<dbReference type="GeneID" id="14911337"/>
<evidence type="ECO:0000256" key="3">
    <source>
        <dbReference type="ARBA" id="ARBA00012513"/>
    </source>
</evidence>